<feature type="domain" description="HTH cro/C1-type" evidence="1">
    <location>
        <begin position="17"/>
        <end position="66"/>
    </location>
</feature>
<dbReference type="RefSeq" id="WP_005541117.1">
    <property type="nucleotide sequence ID" value="NZ_JH378833.1"/>
</dbReference>
<name>G5GIR5_9FIRM</name>
<evidence type="ECO:0000259" key="1">
    <source>
        <dbReference type="PROSITE" id="PS50943"/>
    </source>
</evidence>
<protein>
    <recommendedName>
        <fullName evidence="1">HTH cro/C1-type domain-containing protein</fullName>
    </recommendedName>
</protein>
<proteinExistence type="predicted"/>
<comment type="caution">
    <text evidence="2">The sequence shown here is derived from an EMBL/GenBank/DDBJ whole genome shotgun (WGS) entry which is preliminary data.</text>
</comment>
<dbReference type="HOGENOM" id="CLU_066192_50_1_9"/>
<dbReference type="GO" id="GO:0003677">
    <property type="term" value="F:DNA binding"/>
    <property type="evidence" value="ECO:0007669"/>
    <property type="project" value="InterPro"/>
</dbReference>
<dbReference type="SUPFAM" id="SSF47413">
    <property type="entry name" value="lambda repressor-like DNA-binding domains"/>
    <property type="match status" value="1"/>
</dbReference>
<dbReference type="OrthoDB" id="9781521at2"/>
<sequence length="75" mass="8553">MRIYEAVSSRITILCYKNDITLYRLSKISGIPKTTLKDIVSMKSKNTGMKTVEKIAYGFGMSIRDFFDSDVFEEG</sequence>
<dbReference type="Gene3D" id="1.10.260.40">
    <property type="entry name" value="lambda repressor-like DNA-binding domains"/>
    <property type="match status" value="1"/>
</dbReference>
<evidence type="ECO:0000313" key="2">
    <source>
        <dbReference type="EMBL" id="EHI55319.1"/>
    </source>
</evidence>
<dbReference type="Proteomes" id="UP000003011">
    <property type="component" value="Unassembled WGS sequence"/>
</dbReference>
<dbReference type="InterPro" id="IPR001387">
    <property type="entry name" value="Cro/C1-type_HTH"/>
</dbReference>
<dbReference type="PROSITE" id="PS50943">
    <property type="entry name" value="HTH_CROC1"/>
    <property type="match status" value="1"/>
</dbReference>
<dbReference type="eggNOG" id="COG1476">
    <property type="taxonomic scope" value="Bacteria"/>
</dbReference>
<dbReference type="STRING" id="679200.HMPREF9333_01455"/>
<dbReference type="PATRIC" id="fig|679200.3.peg.1543"/>
<dbReference type="EMBL" id="ACZL01000023">
    <property type="protein sequence ID" value="EHI55319.1"/>
    <property type="molecule type" value="Genomic_DNA"/>
</dbReference>
<gene>
    <name evidence="2" type="ORF">HMPREF9333_01455</name>
</gene>
<evidence type="ECO:0000313" key="3">
    <source>
        <dbReference type="Proteomes" id="UP000003011"/>
    </source>
</evidence>
<reference evidence="2 3" key="1">
    <citation type="submission" date="2011-08" db="EMBL/GenBank/DDBJ databases">
        <title>The Genome Sequence of Johnsonella ignava ATCC 51276.</title>
        <authorList>
            <consortium name="The Broad Institute Genome Sequencing Platform"/>
            <person name="Earl A."/>
            <person name="Ward D."/>
            <person name="Feldgarden M."/>
            <person name="Gevers D."/>
            <person name="Izard J."/>
            <person name="Blanton J.M."/>
            <person name="Baranova O.V."/>
            <person name="Dewhirst F.E."/>
            <person name="Young S.K."/>
            <person name="Zeng Q."/>
            <person name="Gargeya S."/>
            <person name="Fitzgerald M."/>
            <person name="Haas B."/>
            <person name="Abouelleil A."/>
            <person name="Alvarado L."/>
            <person name="Arachchi H.M."/>
            <person name="Berlin A."/>
            <person name="Brown A."/>
            <person name="Chapman S.B."/>
            <person name="Chen Z."/>
            <person name="Dunbar C."/>
            <person name="Freedman E."/>
            <person name="Gearin G."/>
            <person name="Gellesch M."/>
            <person name="Goldberg J."/>
            <person name="Griggs A."/>
            <person name="Gujja S."/>
            <person name="Heiman D."/>
            <person name="Howarth C."/>
            <person name="Larson L."/>
            <person name="Lui A."/>
            <person name="MacDonald P.J.P."/>
            <person name="Montmayeur A."/>
            <person name="Murphy C."/>
            <person name="Neiman D."/>
            <person name="Pearson M."/>
            <person name="Priest M."/>
            <person name="Roberts A."/>
            <person name="Saif S."/>
            <person name="Shea T."/>
            <person name="Shenoy N."/>
            <person name="Sisk P."/>
            <person name="Stolte C."/>
            <person name="Sykes S."/>
            <person name="Wortman J."/>
            <person name="Nusbaum C."/>
            <person name="Birren B."/>
        </authorList>
    </citation>
    <scope>NUCLEOTIDE SEQUENCE [LARGE SCALE GENOMIC DNA]</scope>
    <source>
        <strain evidence="2 3">ATCC 51276</strain>
    </source>
</reference>
<keyword evidence="3" id="KW-1185">Reference proteome</keyword>
<dbReference type="Pfam" id="PF13443">
    <property type="entry name" value="HTH_26"/>
    <property type="match status" value="1"/>
</dbReference>
<dbReference type="AlphaFoldDB" id="G5GIR5"/>
<organism evidence="2 3">
    <name type="scientific">Johnsonella ignava ATCC 51276</name>
    <dbReference type="NCBI Taxonomy" id="679200"/>
    <lineage>
        <taxon>Bacteria</taxon>
        <taxon>Bacillati</taxon>
        <taxon>Bacillota</taxon>
        <taxon>Clostridia</taxon>
        <taxon>Lachnospirales</taxon>
        <taxon>Lachnospiraceae</taxon>
        <taxon>Johnsonella</taxon>
    </lineage>
</organism>
<accession>G5GIR5</accession>
<dbReference type="InterPro" id="IPR010982">
    <property type="entry name" value="Lambda_DNA-bd_dom_sf"/>
</dbReference>